<dbReference type="AlphaFoldDB" id="A0A3B1ADX4"/>
<dbReference type="EMBL" id="UOFV01000284">
    <property type="protein sequence ID" value="VAX02002.1"/>
    <property type="molecule type" value="Genomic_DNA"/>
</dbReference>
<organism evidence="1">
    <name type="scientific">hydrothermal vent metagenome</name>
    <dbReference type="NCBI Taxonomy" id="652676"/>
    <lineage>
        <taxon>unclassified sequences</taxon>
        <taxon>metagenomes</taxon>
        <taxon>ecological metagenomes</taxon>
    </lineage>
</organism>
<proteinExistence type="predicted"/>
<gene>
    <name evidence="1" type="ORF">MNBD_GAMMA19-360</name>
</gene>
<protein>
    <submittedName>
        <fullName evidence="1">Uncharacterized protein</fullName>
    </submittedName>
</protein>
<sequence>MTYMIDAQLEQGIPSLKLIDAATGEERLHWQGDSMGNSERDWKNLFKRLVLLSCADQISLVQRAKSPTFGDECVKCTTCVSEEKDRLLSASVVPLRLYK</sequence>
<accession>A0A3B1ADX4</accession>
<name>A0A3B1ADX4_9ZZZZ</name>
<reference evidence="1" key="1">
    <citation type="submission" date="2018-06" db="EMBL/GenBank/DDBJ databases">
        <authorList>
            <person name="Zhirakovskaya E."/>
        </authorList>
    </citation>
    <scope>NUCLEOTIDE SEQUENCE</scope>
</reference>
<evidence type="ECO:0000313" key="1">
    <source>
        <dbReference type="EMBL" id="VAX02002.1"/>
    </source>
</evidence>